<evidence type="ECO:0000313" key="4">
    <source>
        <dbReference type="Proteomes" id="UP001302745"/>
    </source>
</evidence>
<dbReference type="SUPFAM" id="SSF51322">
    <property type="entry name" value="Cyanovirin-N"/>
    <property type="match status" value="1"/>
</dbReference>
<protein>
    <recommendedName>
        <fullName evidence="2">Cyanovirin-N domain-containing protein</fullName>
    </recommendedName>
</protein>
<dbReference type="PANTHER" id="PTHR42076:SF1">
    <property type="entry name" value="CYANOVIRIN-N DOMAIN-CONTAINING PROTEIN"/>
    <property type="match status" value="1"/>
</dbReference>
<feature type="transmembrane region" description="Helical" evidence="1">
    <location>
        <begin position="274"/>
        <end position="294"/>
    </location>
</feature>
<evidence type="ECO:0000256" key="1">
    <source>
        <dbReference type="SAM" id="Phobius"/>
    </source>
</evidence>
<dbReference type="EMBL" id="MU857162">
    <property type="protein sequence ID" value="KAK4149416.1"/>
    <property type="molecule type" value="Genomic_DNA"/>
</dbReference>
<feature type="transmembrane region" description="Helical" evidence="1">
    <location>
        <begin position="230"/>
        <end position="254"/>
    </location>
</feature>
<dbReference type="InterPro" id="IPR036673">
    <property type="entry name" value="Cyanovirin-N_sf"/>
</dbReference>
<evidence type="ECO:0000313" key="3">
    <source>
        <dbReference type="EMBL" id="KAK4149416.1"/>
    </source>
</evidence>
<dbReference type="Pfam" id="PF08881">
    <property type="entry name" value="CVNH"/>
    <property type="match status" value="1"/>
</dbReference>
<accession>A0AAN6VFV7</accession>
<dbReference type="PANTHER" id="PTHR42076">
    <property type="entry name" value="CYANOVIRIN-N HOMOLOG"/>
    <property type="match status" value="1"/>
</dbReference>
<keyword evidence="4" id="KW-1185">Reference proteome</keyword>
<dbReference type="Proteomes" id="UP001302745">
    <property type="component" value="Unassembled WGS sequence"/>
</dbReference>
<keyword evidence="1" id="KW-1133">Transmembrane helix</keyword>
<reference evidence="3" key="2">
    <citation type="submission" date="2023-05" db="EMBL/GenBank/DDBJ databases">
        <authorList>
            <consortium name="Lawrence Berkeley National Laboratory"/>
            <person name="Steindorff A."/>
            <person name="Hensen N."/>
            <person name="Bonometti L."/>
            <person name="Westerberg I."/>
            <person name="Brannstrom I.O."/>
            <person name="Guillou S."/>
            <person name="Cros-Aarteil S."/>
            <person name="Calhoun S."/>
            <person name="Haridas S."/>
            <person name="Kuo A."/>
            <person name="Mondo S."/>
            <person name="Pangilinan J."/>
            <person name="Riley R."/>
            <person name="Labutti K."/>
            <person name="Andreopoulos B."/>
            <person name="Lipzen A."/>
            <person name="Chen C."/>
            <person name="Yanf M."/>
            <person name="Daum C."/>
            <person name="Ng V."/>
            <person name="Clum A."/>
            <person name="Ohm R."/>
            <person name="Martin F."/>
            <person name="Silar P."/>
            <person name="Natvig D."/>
            <person name="Lalanne C."/>
            <person name="Gautier V."/>
            <person name="Ament-Velasquez S.L."/>
            <person name="Kruys A."/>
            <person name="Hutchinson M.I."/>
            <person name="Powell A.J."/>
            <person name="Barry K."/>
            <person name="Miller A.N."/>
            <person name="Grigoriev I.V."/>
            <person name="Debuchy R."/>
            <person name="Gladieux P."/>
            <person name="Thoren M.H."/>
            <person name="Johannesson H."/>
        </authorList>
    </citation>
    <scope>NUCLEOTIDE SEQUENCE</scope>
    <source>
        <strain evidence="3">CBS 538.74</strain>
    </source>
</reference>
<evidence type="ECO:0000259" key="2">
    <source>
        <dbReference type="Pfam" id="PF08881"/>
    </source>
</evidence>
<organism evidence="3 4">
    <name type="scientific">Chaetomidium leptoderma</name>
    <dbReference type="NCBI Taxonomy" id="669021"/>
    <lineage>
        <taxon>Eukaryota</taxon>
        <taxon>Fungi</taxon>
        <taxon>Dikarya</taxon>
        <taxon>Ascomycota</taxon>
        <taxon>Pezizomycotina</taxon>
        <taxon>Sordariomycetes</taxon>
        <taxon>Sordariomycetidae</taxon>
        <taxon>Sordariales</taxon>
        <taxon>Chaetomiaceae</taxon>
        <taxon>Chaetomidium</taxon>
    </lineage>
</organism>
<gene>
    <name evidence="3" type="ORF">C8A00DRAFT_37985</name>
</gene>
<reference evidence="3" key="1">
    <citation type="journal article" date="2023" name="Mol. Phylogenet. Evol.">
        <title>Genome-scale phylogeny and comparative genomics of the fungal order Sordariales.</title>
        <authorList>
            <person name="Hensen N."/>
            <person name="Bonometti L."/>
            <person name="Westerberg I."/>
            <person name="Brannstrom I.O."/>
            <person name="Guillou S."/>
            <person name="Cros-Aarteil S."/>
            <person name="Calhoun S."/>
            <person name="Haridas S."/>
            <person name="Kuo A."/>
            <person name="Mondo S."/>
            <person name="Pangilinan J."/>
            <person name="Riley R."/>
            <person name="LaButti K."/>
            <person name="Andreopoulos B."/>
            <person name="Lipzen A."/>
            <person name="Chen C."/>
            <person name="Yan M."/>
            <person name="Daum C."/>
            <person name="Ng V."/>
            <person name="Clum A."/>
            <person name="Steindorff A."/>
            <person name="Ohm R.A."/>
            <person name="Martin F."/>
            <person name="Silar P."/>
            <person name="Natvig D.O."/>
            <person name="Lalanne C."/>
            <person name="Gautier V."/>
            <person name="Ament-Velasquez S.L."/>
            <person name="Kruys A."/>
            <person name="Hutchinson M.I."/>
            <person name="Powell A.J."/>
            <person name="Barry K."/>
            <person name="Miller A.N."/>
            <person name="Grigoriev I.V."/>
            <person name="Debuchy R."/>
            <person name="Gladieux P."/>
            <person name="Hiltunen Thoren M."/>
            <person name="Johannesson H."/>
        </authorList>
    </citation>
    <scope>NUCLEOTIDE SEQUENCE</scope>
    <source>
        <strain evidence="3">CBS 538.74</strain>
    </source>
</reference>
<name>A0AAN6VFV7_9PEZI</name>
<proteinExistence type="predicted"/>
<keyword evidence="1" id="KW-0472">Membrane</keyword>
<feature type="domain" description="Cyanovirin-N" evidence="2">
    <location>
        <begin position="98"/>
        <end position="181"/>
    </location>
</feature>
<keyword evidence="1" id="KW-0812">Transmembrane</keyword>
<dbReference type="AlphaFoldDB" id="A0AAN6VFV7"/>
<dbReference type="InterPro" id="IPR011058">
    <property type="entry name" value="Cyanovirin-N"/>
</dbReference>
<sequence length="580" mass="64220">MDTPKLRYNWDGYQGYDLRDSNHLDTNSVKLVGGSILKARVRASSGGWTDTSMCLDFFLTNELGMLVCEAPSQYLCASVAMIRVSQEWNDKGQCEVPLTGLCIGLDGQLHPSRIDLSLHYENHNGMWRKKKNGHFGETAKDVGFDSYGHFNCSLRNWEGNYGYPIDYDLYQDVHNVDGVLTIQDPAGFWDSRGAFFRILEEIPGLGYAVAVADFARGDPRAIAECTLSTIAAVTCFFATTLLGPVGACLAAAAINTGAMLAKEGMKANMGEPSFFTRSVGAAIAGFFFSEFLVIAGTGLGGLVGSYIDMLEEEFVASAIDGMVVDVGLWGGKKALKTLTKEEFKFIMTTVLDIIKKGGSLDDAQAEVDTEIQRWFEETQTPQLKERITTKMTNLGYTWDEQTIVDDIFKAAVAADYDDDTRLQKVIETTVSQIIPDNHDDLVNKITLILKGMNLGDPAKIRPIRLSITRIGYTYTPDLVTKLLGMVRDSDYGPDLDNALKTIFARLPDSDRHSLDDEVRAAIKDAGCRFFESNMEDIESDLVQNEYVYDSMWELRQHLIGLANALGAIEEHHIMPSPLPR</sequence>
<comment type="caution">
    <text evidence="3">The sequence shown here is derived from an EMBL/GenBank/DDBJ whole genome shotgun (WGS) entry which is preliminary data.</text>
</comment>
<dbReference type="Gene3D" id="2.30.60.10">
    <property type="entry name" value="Cyanovirin-N"/>
    <property type="match status" value="1"/>
</dbReference>